<comment type="caution">
    <text evidence="1">The sequence shown here is derived from an EMBL/GenBank/DDBJ whole genome shotgun (WGS) entry which is preliminary data.</text>
</comment>
<organism evidence="1 2">
    <name type="scientific">Rubroshorea leprosula</name>
    <dbReference type="NCBI Taxonomy" id="152421"/>
    <lineage>
        <taxon>Eukaryota</taxon>
        <taxon>Viridiplantae</taxon>
        <taxon>Streptophyta</taxon>
        <taxon>Embryophyta</taxon>
        <taxon>Tracheophyta</taxon>
        <taxon>Spermatophyta</taxon>
        <taxon>Magnoliopsida</taxon>
        <taxon>eudicotyledons</taxon>
        <taxon>Gunneridae</taxon>
        <taxon>Pentapetalae</taxon>
        <taxon>rosids</taxon>
        <taxon>malvids</taxon>
        <taxon>Malvales</taxon>
        <taxon>Dipterocarpaceae</taxon>
        <taxon>Rubroshorea</taxon>
    </lineage>
</organism>
<dbReference type="Proteomes" id="UP001054252">
    <property type="component" value="Unassembled WGS sequence"/>
</dbReference>
<protein>
    <submittedName>
        <fullName evidence="1">Uncharacterized protein</fullName>
    </submittedName>
</protein>
<evidence type="ECO:0000313" key="2">
    <source>
        <dbReference type="Proteomes" id="UP001054252"/>
    </source>
</evidence>
<evidence type="ECO:0000313" key="1">
    <source>
        <dbReference type="EMBL" id="GKV46620.1"/>
    </source>
</evidence>
<sequence>MNFCNSSSSGEFYSPLTLSDLDLSHLKEVRVKSESDIERELEFFEDADYIPPPIPCSESYETEEMSSEETLSIGGNEEVRMLEYSDVSIEGESSRFERIEGGVGRNEVVEVGAEEVLVNILEVGDRMDKCYDSGADIVSELRSRDSLSYLVESYEISSRVLIKPAGVKERACSAPKDH</sequence>
<reference evidence="1 2" key="1">
    <citation type="journal article" date="2021" name="Commun. Biol.">
        <title>The genome of Shorea leprosula (Dipterocarpaceae) highlights the ecological relevance of drought in aseasonal tropical rainforests.</title>
        <authorList>
            <person name="Ng K.K.S."/>
            <person name="Kobayashi M.J."/>
            <person name="Fawcett J.A."/>
            <person name="Hatakeyama M."/>
            <person name="Paape T."/>
            <person name="Ng C.H."/>
            <person name="Ang C.C."/>
            <person name="Tnah L.H."/>
            <person name="Lee C.T."/>
            <person name="Nishiyama T."/>
            <person name="Sese J."/>
            <person name="O'Brien M.J."/>
            <person name="Copetti D."/>
            <person name="Mohd Noor M.I."/>
            <person name="Ong R.C."/>
            <person name="Putra M."/>
            <person name="Sireger I.Z."/>
            <person name="Indrioko S."/>
            <person name="Kosugi Y."/>
            <person name="Izuno A."/>
            <person name="Isagi Y."/>
            <person name="Lee S.L."/>
            <person name="Shimizu K.K."/>
        </authorList>
    </citation>
    <scope>NUCLEOTIDE SEQUENCE [LARGE SCALE GENOMIC DNA]</scope>
    <source>
        <strain evidence="1">214</strain>
    </source>
</reference>
<dbReference type="AlphaFoldDB" id="A0AAV5MAQ3"/>
<dbReference type="EMBL" id="BPVZ01000212">
    <property type="protein sequence ID" value="GKV46620.1"/>
    <property type="molecule type" value="Genomic_DNA"/>
</dbReference>
<keyword evidence="2" id="KW-1185">Reference proteome</keyword>
<proteinExistence type="predicted"/>
<name>A0AAV5MAQ3_9ROSI</name>
<accession>A0AAV5MAQ3</accession>
<gene>
    <name evidence="1" type="ORF">SLEP1_g53594</name>
</gene>